<protein>
    <submittedName>
        <fullName evidence="2">BLUF domain-containing protein</fullName>
    </submittedName>
</protein>
<evidence type="ECO:0000313" key="2">
    <source>
        <dbReference type="EMBL" id="RIY09306.1"/>
    </source>
</evidence>
<dbReference type="AlphaFoldDB" id="A0A418QVR3"/>
<dbReference type="Pfam" id="PF04940">
    <property type="entry name" value="BLUF"/>
    <property type="match status" value="1"/>
</dbReference>
<dbReference type="Proteomes" id="UP000284250">
    <property type="component" value="Unassembled WGS sequence"/>
</dbReference>
<comment type="caution">
    <text evidence="2">The sequence shown here is derived from an EMBL/GenBank/DDBJ whole genome shotgun (WGS) entry which is preliminary data.</text>
</comment>
<sequence>MLQELLLPWRLRNEQCAITGVLLYSEGPILQVLEGEQQAVESLCAHIEHDYRHTAVVKLADGPSAHREFPDWSMGFVVANAEAFARLAGYCNPAHADFPAARSRHLSPAVLALLREFAQTREMPFQELSVIHGSLCFPAPHARLPRQLRRVEPPPLECQNGVPRAVGVLRCVRVRGR</sequence>
<evidence type="ECO:0000259" key="1">
    <source>
        <dbReference type="PROSITE" id="PS50925"/>
    </source>
</evidence>
<keyword evidence="3" id="KW-1185">Reference proteome</keyword>
<dbReference type="EMBL" id="QYCN01000017">
    <property type="protein sequence ID" value="RIY09306.1"/>
    <property type="molecule type" value="Genomic_DNA"/>
</dbReference>
<feature type="domain" description="BLUF" evidence="1">
    <location>
        <begin position="1"/>
        <end position="75"/>
    </location>
</feature>
<evidence type="ECO:0000313" key="3">
    <source>
        <dbReference type="Proteomes" id="UP000284250"/>
    </source>
</evidence>
<dbReference type="GO" id="GO:0009882">
    <property type="term" value="F:blue light photoreceptor activity"/>
    <property type="evidence" value="ECO:0007669"/>
    <property type="project" value="InterPro"/>
</dbReference>
<dbReference type="InterPro" id="IPR007024">
    <property type="entry name" value="BLUF_domain"/>
</dbReference>
<dbReference type="Gene3D" id="3.30.70.100">
    <property type="match status" value="1"/>
</dbReference>
<gene>
    <name evidence="2" type="ORF">D0T11_12335</name>
</gene>
<proteinExistence type="predicted"/>
<dbReference type="SUPFAM" id="SSF54975">
    <property type="entry name" value="Acylphosphatase/BLUF domain-like"/>
    <property type="match status" value="1"/>
</dbReference>
<reference evidence="2 3" key="1">
    <citation type="submission" date="2019-01" db="EMBL/GenBank/DDBJ databases">
        <title>Hymenobacter humicola sp. nov., isolated from soils in Antarctica.</title>
        <authorList>
            <person name="Sedlacek I."/>
            <person name="Holochova P."/>
            <person name="Kralova S."/>
            <person name="Pantucek R."/>
            <person name="Stankova E."/>
            <person name="Vrbovska V."/>
            <person name="Kristofova L."/>
            <person name="Svec P."/>
            <person name="Busse H.-J."/>
        </authorList>
    </citation>
    <scope>NUCLEOTIDE SEQUENCE [LARGE SCALE GENOMIC DNA]</scope>
    <source>
        <strain evidence="2 3">CCM 8852</strain>
    </source>
</reference>
<organism evidence="2 3">
    <name type="scientific">Hymenobacter rubripertinctus</name>
    <dbReference type="NCBI Taxonomy" id="2029981"/>
    <lineage>
        <taxon>Bacteria</taxon>
        <taxon>Pseudomonadati</taxon>
        <taxon>Bacteroidota</taxon>
        <taxon>Cytophagia</taxon>
        <taxon>Cytophagales</taxon>
        <taxon>Hymenobacteraceae</taxon>
        <taxon>Hymenobacter</taxon>
    </lineage>
</organism>
<dbReference type="SMART" id="SM01034">
    <property type="entry name" value="BLUF"/>
    <property type="match status" value="1"/>
</dbReference>
<dbReference type="RefSeq" id="WP_119656186.1">
    <property type="nucleotide sequence ID" value="NZ_JBHUOI010000073.1"/>
</dbReference>
<dbReference type="PROSITE" id="PS50925">
    <property type="entry name" value="BLUF"/>
    <property type="match status" value="1"/>
</dbReference>
<dbReference type="GO" id="GO:0071949">
    <property type="term" value="F:FAD binding"/>
    <property type="evidence" value="ECO:0007669"/>
    <property type="project" value="InterPro"/>
</dbReference>
<name>A0A418QVR3_9BACT</name>
<dbReference type="OrthoDB" id="1122028at2"/>
<dbReference type="InterPro" id="IPR036046">
    <property type="entry name" value="Acylphosphatase-like_dom_sf"/>
</dbReference>
<accession>A0A418QVR3</accession>